<evidence type="ECO:0000313" key="2">
    <source>
        <dbReference type="EMBL" id="CEM48493.1"/>
    </source>
</evidence>
<feature type="compositionally biased region" description="Low complexity" evidence="1">
    <location>
        <begin position="211"/>
        <end position="230"/>
    </location>
</feature>
<sequence>MRRSRTVLHGLTGYRDVYVGATMTSPPDCSPPDSIGSLRWCPQARANQLSCKVCDGLLHFSTLLVVSVLLSVYSPHASTCLHCQFHPALFFAAFKGGLWQASDDQGASSVIPRAPVPVLETQESDRSAAAEPSADAAPEVQESPNVDPPTESLRSRSDVPVVSIAVAAAAPAAVHSAGISAAAASSSSSAPAQAPPPQALFPPAPAPPSAPLDSAGISAAAASSSSSAPAQAPPPQALFLPPPAPPSAPLKNHRWPRIPEAQEKWILKQVKTQVGSDDSGNPKLSEMSGWIDPQNHLPSLKYISILKAANDQCDELWGNEVDSERAGEAGWKKIYRPDLVEGHQFGMPYARARLLEWQEEVQNEVRDLVEELESAEGGGVDDLITK</sequence>
<feature type="compositionally biased region" description="Low complexity" evidence="1">
    <location>
        <begin position="129"/>
        <end position="139"/>
    </location>
</feature>
<feature type="compositionally biased region" description="Pro residues" evidence="1">
    <location>
        <begin position="231"/>
        <end position="248"/>
    </location>
</feature>
<protein>
    <submittedName>
        <fullName evidence="2">Uncharacterized protein</fullName>
    </submittedName>
</protein>
<feature type="region of interest" description="Disordered" evidence="1">
    <location>
        <begin position="187"/>
        <end position="253"/>
    </location>
</feature>
<feature type="region of interest" description="Disordered" evidence="1">
    <location>
        <begin position="120"/>
        <end position="155"/>
    </location>
</feature>
<name>A0A0G4HVK2_9ALVE</name>
<feature type="compositionally biased region" description="Pro residues" evidence="1">
    <location>
        <begin position="193"/>
        <end position="210"/>
    </location>
</feature>
<reference evidence="2" key="1">
    <citation type="submission" date="2014-11" db="EMBL/GenBank/DDBJ databases">
        <authorList>
            <person name="Otto D Thomas"/>
            <person name="Naeem Raeece"/>
        </authorList>
    </citation>
    <scope>NUCLEOTIDE SEQUENCE</scope>
</reference>
<organism evidence="2">
    <name type="scientific">Chromera velia CCMP2878</name>
    <dbReference type="NCBI Taxonomy" id="1169474"/>
    <lineage>
        <taxon>Eukaryota</taxon>
        <taxon>Sar</taxon>
        <taxon>Alveolata</taxon>
        <taxon>Colpodellida</taxon>
        <taxon>Chromeraceae</taxon>
        <taxon>Chromera</taxon>
    </lineage>
</organism>
<gene>
    <name evidence="2" type="ORF">Cvel_8870</name>
</gene>
<evidence type="ECO:0000256" key="1">
    <source>
        <dbReference type="SAM" id="MobiDB-lite"/>
    </source>
</evidence>
<dbReference type="AlphaFoldDB" id="A0A0G4HVK2"/>
<dbReference type="VEuPathDB" id="CryptoDB:Cvel_8870"/>
<accession>A0A0G4HVK2</accession>
<proteinExistence type="predicted"/>
<dbReference type="EMBL" id="CDMZ01004058">
    <property type="protein sequence ID" value="CEM48493.1"/>
    <property type="molecule type" value="Genomic_DNA"/>
</dbReference>